<protein>
    <recommendedName>
        <fullName evidence="2">N-acetyltransferase domain-containing protein</fullName>
    </recommendedName>
</protein>
<dbReference type="Gene3D" id="3.40.50.1000">
    <property type="entry name" value="HAD superfamily/HAD-like"/>
    <property type="match status" value="1"/>
</dbReference>
<accession>A0A382TFT0</accession>
<reference evidence="1" key="1">
    <citation type="submission" date="2018-05" db="EMBL/GenBank/DDBJ databases">
        <authorList>
            <person name="Lanie J.A."/>
            <person name="Ng W.-L."/>
            <person name="Kazmierczak K.M."/>
            <person name="Andrzejewski T.M."/>
            <person name="Davidsen T.M."/>
            <person name="Wayne K.J."/>
            <person name="Tettelin H."/>
            <person name="Glass J.I."/>
            <person name="Rusch D."/>
            <person name="Podicherti R."/>
            <person name="Tsui H.-C.T."/>
            <person name="Winkler M.E."/>
        </authorList>
    </citation>
    <scope>NUCLEOTIDE SEQUENCE</scope>
</reference>
<gene>
    <name evidence="1" type="ORF">METZ01_LOCUS373687</name>
</gene>
<evidence type="ECO:0000313" key="1">
    <source>
        <dbReference type="EMBL" id="SVD20833.1"/>
    </source>
</evidence>
<dbReference type="EMBL" id="UINC01136206">
    <property type="protein sequence ID" value="SVD20833.1"/>
    <property type="molecule type" value="Genomic_DNA"/>
</dbReference>
<dbReference type="NCBIfam" id="TIGR01686">
    <property type="entry name" value="FkbH"/>
    <property type="match status" value="1"/>
</dbReference>
<sequence length="242" mass="27980">DNPVERDRVRYELPEVAVPELPEDPAYYPRVLLAAGYFEAVYFSDEDKSRVENYQANAKRIALRETATDLNTYLKTLQMTAILRPFDEDGMKRIVQLISKTNQFNLTTHRYNESQVRDFMKNDQYLTLQVRLADTFGDNGMVSVVICKKSAEEWFIDTWLMSCRVVGRRLEEVVFYEIVKSAKFEGVKKITGVYIPTERNEIVRGHYLKLGFEALNNDTSGATTWSKSLDNIEIPDLPIDLL</sequence>
<dbReference type="InterPro" id="IPR010037">
    <property type="entry name" value="FkbH_domain"/>
</dbReference>
<organism evidence="1">
    <name type="scientific">marine metagenome</name>
    <dbReference type="NCBI Taxonomy" id="408172"/>
    <lineage>
        <taxon>unclassified sequences</taxon>
        <taxon>metagenomes</taxon>
        <taxon>ecological metagenomes</taxon>
    </lineage>
</organism>
<proteinExistence type="predicted"/>
<dbReference type="InterPro" id="IPR023214">
    <property type="entry name" value="HAD_sf"/>
</dbReference>
<name>A0A382TFT0_9ZZZZ</name>
<feature type="non-terminal residue" evidence="1">
    <location>
        <position position="1"/>
    </location>
</feature>
<evidence type="ECO:0008006" key="2">
    <source>
        <dbReference type="Google" id="ProtNLM"/>
    </source>
</evidence>
<dbReference type="AlphaFoldDB" id="A0A382TFT0"/>